<gene>
    <name evidence="2" type="ORF">HNQ80_000051</name>
</gene>
<comment type="caution">
    <text evidence="2">The sequence shown here is derived from an EMBL/GenBank/DDBJ whole genome shotgun (WGS) entry which is preliminary data.</text>
</comment>
<dbReference type="Gene3D" id="2.30.40.10">
    <property type="entry name" value="Urease, subunit C, domain 1"/>
    <property type="match status" value="1"/>
</dbReference>
<dbReference type="SUPFAM" id="SSF51556">
    <property type="entry name" value="Metallo-dependent hydrolases"/>
    <property type="match status" value="1"/>
</dbReference>
<keyword evidence="3" id="KW-1185">Reference proteome</keyword>
<organism evidence="2 3">
    <name type="scientific">Anaerosolibacter carboniphilus</name>
    <dbReference type="NCBI Taxonomy" id="1417629"/>
    <lineage>
        <taxon>Bacteria</taxon>
        <taxon>Bacillati</taxon>
        <taxon>Bacillota</taxon>
        <taxon>Clostridia</taxon>
        <taxon>Peptostreptococcales</taxon>
        <taxon>Thermotaleaceae</taxon>
        <taxon>Anaerosolibacter</taxon>
    </lineage>
</organism>
<evidence type="ECO:0000313" key="2">
    <source>
        <dbReference type="EMBL" id="MBB6213982.1"/>
    </source>
</evidence>
<dbReference type="RefSeq" id="WP_184306990.1">
    <property type="nucleotide sequence ID" value="NZ_JACHEN010000001.1"/>
</dbReference>
<dbReference type="Gene3D" id="3.10.310.70">
    <property type="match status" value="1"/>
</dbReference>
<evidence type="ECO:0000259" key="1">
    <source>
        <dbReference type="Pfam" id="PF07969"/>
    </source>
</evidence>
<dbReference type="PANTHER" id="PTHR22642:SF2">
    <property type="entry name" value="PROTEIN LONG AFTER FAR-RED 3"/>
    <property type="match status" value="1"/>
</dbReference>
<dbReference type="PANTHER" id="PTHR22642">
    <property type="entry name" value="IMIDAZOLONEPROPIONASE"/>
    <property type="match status" value="1"/>
</dbReference>
<dbReference type="Pfam" id="PF07969">
    <property type="entry name" value="Amidohydro_3"/>
    <property type="match status" value="1"/>
</dbReference>
<dbReference type="AlphaFoldDB" id="A0A841KSU2"/>
<dbReference type="EMBL" id="JACHEN010000001">
    <property type="protein sequence ID" value="MBB6213982.1"/>
    <property type="molecule type" value="Genomic_DNA"/>
</dbReference>
<reference evidence="2 3" key="1">
    <citation type="submission" date="2020-08" db="EMBL/GenBank/DDBJ databases">
        <title>Genomic Encyclopedia of Type Strains, Phase IV (KMG-IV): sequencing the most valuable type-strain genomes for metagenomic binning, comparative biology and taxonomic classification.</title>
        <authorList>
            <person name="Goeker M."/>
        </authorList>
    </citation>
    <scope>NUCLEOTIDE SEQUENCE [LARGE SCALE GENOMIC DNA]</scope>
    <source>
        <strain evidence="2 3">DSM 103526</strain>
    </source>
</reference>
<dbReference type="GO" id="GO:0016810">
    <property type="term" value="F:hydrolase activity, acting on carbon-nitrogen (but not peptide) bonds"/>
    <property type="evidence" value="ECO:0007669"/>
    <property type="project" value="InterPro"/>
</dbReference>
<dbReference type="InterPro" id="IPR013108">
    <property type="entry name" value="Amidohydro_3"/>
</dbReference>
<dbReference type="InterPro" id="IPR011059">
    <property type="entry name" value="Metal-dep_hydrolase_composite"/>
</dbReference>
<dbReference type="SUPFAM" id="SSF51338">
    <property type="entry name" value="Composite domain of metallo-dependent hydrolases"/>
    <property type="match status" value="1"/>
</dbReference>
<evidence type="ECO:0000313" key="3">
    <source>
        <dbReference type="Proteomes" id="UP000579281"/>
    </source>
</evidence>
<accession>A0A841KSU2</accession>
<feature type="domain" description="Amidohydrolase 3" evidence="1">
    <location>
        <begin position="48"/>
        <end position="538"/>
    </location>
</feature>
<name>A0A841KSU2_9FIRM</name>
<proteinExistence type="predicted"/>
<protein>
    <recommendedName>
        <fullName evidence="1">Amidohydrolase 3 domain-containing protein</fullName>
    </recommendedName>
</protein>
<dbReference type="InterPro" id="IPR033932">
    <property type="entry name" value="YtcJ-like"/>
</dbReference>
<dbReference type="CDD" id="cd01300">
    <property type="entry name" value="YtcJ_like"/>
    <property type="match status" value="1"/>
</dbReference>
<dbReference type="Proteomes" id="UP000579281">
    <property type="component" value="Unassembled WGS sequence"/>
</dbReference>
<sequence>MDMILHNGRIITMDVAFPEAEAVAIRGNKIIQVGRSDEIIRLRQNHTEMIDLQSKLLVPGFHDSHMHLVNYCLSLHQVDLRGTTSIEALIQKGIDFLSSIEKKDGFWLQGRGWNQDYFTKKTFPTRHDLDKISADYPIVFARACGHVVVVNSKALSLAGVTKVTPQLEGGHFDVDLDGEPLGIFRENAIHLIYKHIPDPNLEEIKSMILQGGHLALRQGITSVQSDDFEALPGKDFIKIIQAYESLRDNHTLPIRVYEQCLLPTLEKLQHFMSLGYGTGQGDDFFKLGPLKLLCDGSLGARTAYLREPYSDDPSTCGIPVYSQDELDHLVLTAHQGGMQLAIHCIGDGIMYMVFESIKKALEAHPHDNHRHGIIHCQITDSTLLNKYVELDVIAHIQPIFLDYDLHIVEQRIGKTRAKTSYNWRSMMELGIAVACGSDCPVEPFDVLPGIYAAVTRKDLKGYPSQGWLPEQRLSVAQALYGFTMGAAYASFSENIKGSITPGKLADMVVLSQDIFTIEPDFIKDTEVLMTILDGKIVYKK</sequence>
<dbReference type="InterPro" id="IPR032466">
    <property type="entry name" value="Metal_Hydrolase"/>
</dbReference>
<dbReference type="Gene3D" id="3.20.20.140">
    <property type="entry name" value="Metal-dependent hydrolases"/>
    <property type="match status" value="1"/>
</dbReference>